<dbReference type="OrthoDB" id="9788127at2"/>
<sequence length="152" mass="16675">MAAASELKTRLQQAVKDAMRARDKTRLGVLRMVTAAVKQREVDERTELDDVQVLEVLTRMVKQRRESIAQYRDAGRDDLAAVEEAELDVLAGFMSQPLSEAELQAMVDQVIADTGAGGMQDMGRVMGQLKPQVQGRADMGAVSKMVKARLAS</sequence>
<evidence type="ECO:0000313" key="1">
    <source>
        <dbReference type="EMBL" id="ABI57858.1"/>
    </source>
</evidence>
<dbReference type="Gene3D" id="1.10.10.410">
    <property type="match status" value="1"/>
</dbReference>
<dbReference type="eggNOG" id="COG1610">
    <property type="taxonomic scope" value="Bacteria"/>
</dbReference>
<dbReference type="EMBL" id="CP000453">
    <property type="protein sequence ID" value="ABI57858.1"/>
    <property type="molecule type" value="Genomic_DNA"/>
</dbReference>
<evidence type="ECO:0000313" key="2">
    <source>
        <dbReference type="Proteomes" id="UP000001962"/>
    </source>
</evidence>
<dbReference type="InterPro" id="IPR042184">
    <property type="entry name" value="YqeY/Aim41_N"/>
</dbReference>
<dbReference type="InterPro" id="IPR023168">
    <property type="entry name" value="GatB_Yqey_C_2"/>
</dbReference>
<dbReference type="GO" id="GO:0016884">
    <property type="term" value="F:carbon-nitrogen ligase activity, with glutamine as amido-N-donor"/>
    <property type="evidence" value="ECO:0007669"/>
    <property type="project" value="InterPro"/>
</dbReference>
<name>Q0A5M9_ALKEH</name>
<dbReference type="PANTHER" id="PTHR28055">
    <property type="entry name" value="ALTERED INHERITANCE OF MITOCHONDRIA PROTEIN 41, MITOCHONDRIAL"/>
    <property type="match status" value="1"/>
</dbReference>
<protein>
    <submittedName>
        <fullName evidence="1">GatB/Yqey domain protein</fullName>
    </submittedName>
</protein>
<dbReference type="Pfam" id="PF09424">
    <property type="entry name" value="YqeY"/>
    <property type="match status" value="1"/>
</dbReference>
<dbReference type="InterPro" id="IPR003789">
    <property type="entry name" value="Asn/Gln_tRNA_amidoTrase-B-like"/>
</dbReference>
<dbReference type="AlphaFoldDB" id="Q0A5M9"/>
<dbReference type="InterPro" id="IPR019004">
    <property type="entry name" value="YqeY/Aim41"/>
</dbReference>
<dbReference type="Proteomes" id="UP000001962">
    <property type="component" value="Chromosome"/>
</dbReference>
<dbReference type="Gene3D" id="1.10.1510.10">
    <property type="entry name" value="Uncharacterised protein YqeY/AIM41 PF09424, N-terminal domain"/>
    <property type="match status" value="1"/>
</dbReference>
<dbReference type="PANTHER" id="PTHR28055:SF1">
    <property type="entry name" value="ALTERED INHERITANCE OF MITOCHONDRIA PROTEIN 41, MITOCHONDRIAL"/>
    <property type="match status" value="1"/>
</dbReference>
<dbReference type="SUPFAM" id="SSF89095">
    <property type="entry name" value="GatB/YqeY motif"/>
    <property type="match status" value="1"/>
</dbReference>
<dbReference type="HOGENOM" id="CLU_079430_2_2_6"/>
<keyword evidence="2" id="KW-1185">Reference proteome</keyword>
<dbReference type="RefSeq" id="WP_011630251.1">
    <property type="nucleotide sequence ID" value="NC_008340.1"/>
</dbReference>
<dbReference type="KEGG" id="aeh:Mlg_2518"/>
<accession>Q0A5M9</accession>
<proteinExistence type="predicted"/>
<reference evidence="2" key="1">
    <citation type="submission" date="2006-08" db="EMBL/GenBank/DDBJ databases">
        <title>Complete sequence of Alkalilimnicola ehrilichei MLHE-1.</title>
        <authorList>
            <person name="Copeland A."/>
            <person name="Lucas S."/>
            <person name="Lapidus A."/>
            <person name="Barry K."/>
            <person name="Detter J.C."/>
            <person name="Glavina del Rio T."/>
            <person name="Hammon N."/>
            <person name="Israni S."/>
            <person name="Dalin E."/>
            <person name="Tice H."/>
            <person name="Pitluck S."/>
            <person name="Sims D."/>
            <person name="Brettin T."/>
            <person name="Bruce D."/>
            <person name="Han C."/>
            <person name="Tapia R."/>
            <person name="Gilna P."/>
            <person name="Schmutz J."/>
            <person name="Larimer F."/>
            <person name="Land M."/>
            <person name="Hauser L."/>
            <person name="Kyrpides N."/>
            <person name="Mikhailova N."/>
            <person name="Oremland R.S."/>
            <person name="Hoeft S.E."/>
            <person name="Switzer-Blum J."/>
            <person name="Kulp T."/>
            <person name="King G."/>
            <person name="Tabita R."/>
            <person name="Witte B."/>
            <person name="Santini J.M."/>
            <person name="Basu P."/>
            <person name="Hollibaugh J.T."/>
            <person name="Xie G."/>
            <person name="Stolz J.F."/>
            <person name="Richardson P."/>
        </authorList>
    </citation>
    <scope>NUCLEOTIDE SEQUENCE [LARGE SCALE GENOMIC DNA]</scope>
    <source>
        <strain evidence="2">ATCC BAA-1101 / DSM 17681 / MLHE-1</strain>
    </source>
</reference>
<organism evidence="1 2">
    <name type="scientific">Alkalilimnicola ehrlichii (strain ATCC BAA-1101 / DSM 17681 / MLHE-1)</name>
    <dbReference type="NCBI Taxonomy" id="187272"/>
    <lineage>
        <taxon>Bacteria</taxon>
        <taxon>Pseudomonadati</taxon>
        <taxon>Pseudomonadota</taxon>
        <taxon>Gammaproteobacteria</taxon>
        <taxon>Chromatiales</taxon>
        <taxon>Ectothiorhodospiraceae</taxon>
        <taxon>Alkalilimnicola</taxon>
    </lineage>
</organism>
<gene>
    <name evidence="1" type="ordered locus">Mlg_2518</name>
</gene>